<feature type="transmembrane region" description="Helical" evidence="5">
    <location>
        <begin position="369"/>
        <end position="386"/>
    </location>
</feature>
<dbReference type="EMBL" id="NGJK01000068">
    <property type="protein sequence ID" value="RAP02844.1"/>
    <property type="molecule type" value="Genomic_DNA"/>
</dbReference>
<evidence type="ECO:0000313" key="8">
    <source>
        <dbReference type="Proteomes" id="UP000248557"/>
    </source>
</evidence>
<evidence type="ECO:0000313" key="7">
    <source>
        <dbReference type="EMBL" id="RAP02844.1"/>
    </source>
</evidence>
<dbReference type="InterPro" id="IPR051328">
    <property type="entry name" value="T7SS_ABC-Transporter"/>
</dbReference>
<dbReference type="GO" id="GO:0016020">
    <property type="term" value="C:membrane"/>
    <property type="evidence" value="ECO:0007669"/>
    <property type="project" value="UniProtKB-SubCell"/>
</dbReference>
<keyword evidence="4 5" id="KW-0472">Membrane</keyword>
<dbReference type="InterPro" id="IPR017500">
    <property type="entry name" value="Phage_infect_YhgE_N"/>
</dbReference>
<dbReference type="Proteomes" id="UP000248557">
    <property type="component" value="Unassembled WGS sequence"/>
</dbReference>
<dbReference type="InterPro" id="IPR013525">
    <property type="entry name" value="ABC2_TM"/>
</dbReference>
<evidence type="ECO:0000256" key="1">
    <source>
        <dbReference type="ARBA" id="ARBA00004141"/>
    </source>
</evidence>
<keyword evidence="3 5" id="KW-1133">Transmembrane helix</keyword>
<reference evidence="7 8" key="1">
    <citation type="submission" date="2017-05" db="EMBL/GenBank/DDBJ databases">
        <title>Host range expansion of the Methanosphaera genus to humans and monogastric animals involves recent and extensive reduction in genome content.</title>
        <authorList>
            <person name="Hoedt E.C."/>
            <person name="Volmer J.G."/>
            <person name="Parks D.H."/>
            <person name="Rosewarne C.P."/>
            <person name="Denman S.E."/>
            <person name="Mcsweeney C.S."/>
            <person name="O Cuiv P."/>
            <person name="Hugenholtz P."/>
            <person name="Tyson G.W."/>
            <person name="Morrison M."/>
        </authorList>
    </citation>
    <scope>NUCLEOTIDE SEQUENCE [LARGE SCALE GENOMIC DNA]</scope>
    <source>
        <strain evidence="7 8">PA5</strain>
    </source>
</reference>
<dbReference type="Gene3D" id="3.40.1710.10">
    <property type="entry name" value="abc type-2 transporter like domain"/>
    <property type="match status" value="1"/>
</dbReference>
<organism evidence="7 8">
    <name type="scientific">Methanosphaera stadtmanae</name>
    <dbReference type="NCBI Taxonomy" id="2317"/>
    <lineage>
        <taxon>Archaea</taxon>
        <taxon>Methanobacteriati</taxon>
        <taxon>Methanobacteriota</taxon>
        <taxon>Methanomada group</taxon>
        <taxon>Methanobacteria</taxon>
        <taxon>Methanobacteriales</taxon>
        <taxon>Methanobacteriaceae</taxon>
        <taxon>Methanosphaera</taxon>
    </lineage>
</organism>
<dbReference type="PANTHER" id="PTHR43077:SF10">
    <property type="entry name" value="TRANSPORT PERMEASE PROTEIN"/>
    <property type="match status" value="1"/>
</dbReference>
<dbReference type="AlphaFoldDB" id="A0A328Q1G2"/>
<dbReference type="InterPro" id="IPR017501">
    <property type="entry name" value="Phage_infect_YhgE_C"/>
</dbReference>
<dbReference type="PANTHER" id="PTHR43077">
    <property type="entry name" value="TRANSPORT PERMEASE YVFS-RELATED"/>
    <property type="match status" value="1"/>
</dbReference>
<proteinExistence type="predicted"/>
<dbReference type="NCBIfam" id="TIGR03061">
    <property type="entry name" value="pip_yhgE_Nterm"/>
    <property type="match status" value="1"/>
</dbReference>
<dbReference type="NCBIfam" id="TIGR03062">
    <property type="entry name" value="pip_yhgE_Cterm"/>
    <property type="match status" value="1"/>
</dbReference>
<gene>
    <name evidence="7" type="ORF">CA615_05300</name>
</gene>
<feature type="transmembrane region" description="Helical" evidence="5">
    <location>
        <begin position="398"/>
        <end position="419"/>
    </location>
</feature>
<evidence type="ECO:0000256" key="4">
    <source>
        <dbReference type="ARBA" id="ARBA00023136"/>
    </source>
</evidence>
<sequence length="444" mass="49437">MIKNIQKIIKDDISAALKNPVVLIVLIALIILPSLYSVINIYACWDPYEDTDNINFIIVNNDNPVTVNGTTYAYGDMVVDELKNNSNFNWVYKDEDEARESLKNGTDYAAIIIPEDFSKDILSVYSGNPKQAKIEYLDNDKTSPVAPKITSKAASNVVNEINNKIHEEYNTKNYISSNPVLLQQAQSSQTQNTTTANTTNTTVTNTNNSLAQSTSIQNVKNYFHEPTTLSNYSYYEADTYGQQVSSFYTVLAAWVGGIILVALLSTKPTENKEKYKPIEVYFGKIGLFSIMSILQAIVTFIALSLLGIPMSNSVLMLGCMILIGLSFTAIIYSLVSVFGNVGKAIALIILVFQISGTNGIYPIEIMSTLFQTIMPYLPMTYAILILKDAIFGVVWPSFIRNVLCLIIFPLCAMALSIVVKEKLDKSSKFFEEKLDESNLFELRK</sequence>
<evidence type="ECO:0000256" key="2">
    <source>
        <dbReference type="ARBA" id="ARBA00022692"/>
    </source>
</evidence>
<keyword evidence="2 5" id="KW-0812">Transmembrane</keyword>
<feature type="transmembrane region" description="Helical" evidence="5">
    <location>
        <begin position="285"/>
        <end position="308"/>
    </location>
</feature>
<accession>A0A328Q1G2</accession>
<feature type="transmembrane region" description="Helical" evidence="5">
    <location>
        <begin position="21"/>
        <end position="43"/>
    </location>
</feature>
<feature type="transmembrane region" description="Helical" evidence="5">
    <location>
        <begin position="246"/>
        <end position="264"/>
    </location>
</feature>
<dbReference type="Pfam" id="PF12698">
    <property type="entry name" value="ABC2_membrane_3"/>
    <property type="match status" value="1"/>
</dbReference>
<feature type="transmembrane region" description="Helical" evidence="5">
    <location>
        <begin position="314"/>
        <end position="337"/>
    </location>
</feature>
<protein>
    <recommendedName>
        <fullName evidence="6">ABC-2 type transporter transmembrane domain-containing protein</fullName>
    </recommendedName>
</protein>
<evidence type="ECO:0000256" key="5">
    <source>
        <dbReference type="SAM" id="Phobius"/>
    </source>
</evidence>
<feature type="domain" description="ABC-2 type transporter transmembrane" evidence="6">
    <location>
        <begin position="25"/>
        <end position="417"/>
    </location>
</feature>
<comment type="caution">
    <text evidence="7">The sequence shown here is derived from an EMBL/GenBank/DDBJ whole genome shotgun (WGS) entry which is preliminary data.</text>
</comment>
<dbReference type="RefSeq" id="WP_112149645.1">
    <property type="nucleotide sequence ID" value="NZ_NGJK01000068.1"/>
</dbReference>
<name>A0A328Q1G2_9EURY</name>
<comment type="subcellular location">
    <subcellularLocation>
        <location evidence="1">Membrane</location>
        <topology evidence="1">Multi-pass membrane protein</topology>
    </subcellularLocation>
</comment>
<evidence type="ECO:0000259" key="6">
    <source>
        <dbReference type="Pfam" id="PF12698"/>
    </source>
</evidence>
<feature type="transmembrane region" description="Helical" evidence="5">
    <location>
        <begin position="344"/>
        <end position="363"/>
    </location>
</feature>
<dbReference type="GO" id="GO:0140359">
    <property type="term" value="F:ABC-type transporter activity"/>
    <property type="evidence" value="ECO:0007669"/>
    <property type="project" value="InterPro"/>
</dbReference>
<evidence type="ECO:0000256" key="3">
    <source>
        <dbReference type="ARBA" id="ARBA00022989"/>
    </source>
</evidence>